<comment type="pathway">
    <text evidence="2">Carbohydrate biosynthesis; dTDP-L-rhamnose biosynthesis.</text>
</comment>
<keyword evidence="5" id="KW-1185">Reference proteome</keyword>
<dbReference type="CDD" id="cd05254">
    <property type="entry name" value="dTDP_HR_like_SDR_e"/>
    <property type="match status" value="1"/>
</dbReference>
<gene>
    <name evidence="4" type="ORF">M2350_000876</name>
</gene>
<evidence type="ECO:0000256" key="1">
    <source>
        <dbReference type="ARBA" id="ARBA00010944"/>
    </source>
</evidence>
<dbReference type="NCBIfam" id="TIGR01214">
    <property type="entry name" value="rmlD"/>
    <property type="match status" value="1"/>
</dbReference>
<evidence type="ECO:0000259" key="3">
    <source>
        <dbReference type="Pfam" id="PF04321"/>
    </source>
</evidence>
<dbReference type="InterPro" id="IPR005913">
    <property type="entry name" value="dTDP_dehydrorham_reduct"/>
</dbReference>
<dbReference type="Proteomes" id="UP001204798">
    <property type="component" value="Unassembled WGS sequence"/>
</dbReference>
<keyword evidence="2" id="KW-0521">NADP</keyword>
<dbReference type="PANTHER" id="PTHR10491:SF4">
    <property type="entry name" value="METHIONINE ADENOSYLTRANSFERASE 2 SUBUNIT BETA"/>
    <property type="match status" value="1"/>
</dbReference>
<sequence>MTQFVVLGAGGQLGSELASLLPKEDTVALTHEDLDITDFSKVQATLTVLRPHTVFNCAAFVRVDDAEEKVEEAWKVNAFAVLFLAKVCAELGATLVHISTDYVFDGRKKSPYTELDPPSPLNVYGATKLIGEFFVKAYNPRHFIVRTAGLYGQKGSKAKGGSFVERILSKARAGEPLRVVTDQVTSPTYARDLASHLVKLVETEKFGLYHIANRGYCSWHEFASAIVQLAGLNAQIEPITSDQIPLKAKRPPFSALISVRLLSAGLPPLRHWREALAEFLSEQLG</sequence>
<feature type="domain" description="RmlD-like substrate binding" evidence="3">
    <location>
        <begin position="4"/>
        <end position="282"/>
    </location>
</feature>
<dbReference type="GO" id="GO:0008831">
    <property type="term" value="F:dTDP-4-dehydrorhamnose reductase activity"/>
    <property type="evidence" value="ECO:0007669"/>
    <property type="project" value="UniProtKB-EC"/>
</dbReference>
<dbReference type="Gene3D" id="3.40.50.720">
    <property type="entry name" value="NAD(P)-binding Rossmann-like Domain"/>
    <property type="match status" value="1"/>
</dbReference>
<dbReference type="Pfam" id="PF04321">
    <property type="entry name" value="RmlD_sub_bind"/>
    <property type="match status" value="1"/>
</dbReference>
<dbReference type="Gene3D" id="3.90.25.10">
    <property type="entry name" value="UDP-galactose 4-epimerase, domain 1"/>
    <property type="match status" value="1"/>
</dbReference>
<dbReference type="InterPro" id="IPR036291">
    <property type="entry name" value="NAD(P)-bd_dom_sf"/>
</dbReference>
<evidence type="ECO:0000313" key="4">
    <source>
        <dbReference type="EMBL" id="MCS3918476.1"/>
    </source>
</evidence>
<dbReference type="InterPro" id="IPR029903">
    <property type="entry name" value="RmlD-like-bd"/>
</dbReference>
<organism evidence="4 5">
    <name type="scientific">Candidatus Fervidibacter sacchari</name>
    <dbReference type="NCBI Taxonomy" id="1448929"/>
    <lineage>
        <taxon>Bacteria</taxon>
        <taxon>Candidatus Fervidibacterota</taxon>
        <taxon>Candidatus Fervidibacter</taxon>
    </lineage>
</organism>
<dbReference type="EC" id="1.1.1.133" evidence="2"/>
<comment type="function">
    <text evidence="2">Catalyzes the reduction of dTDP-6-deoxy-L-lyxo-4-hexulose to yield dTDP-L-rhamnose.</text>
</comment>
<evidence type="ECO:0000256" key="2">
    <source>
        <dbReference type="RuleBase" id="RU364082"/>
    </source>
</evidence>
<dbReference type="SUPFAM" id="SSF51735">
    <property type="entry name" value="NAD(P)-binding Rossmann-fold domains"/>
    <property type="match status" value="1"/>
</dbReference>
<evidence type="ECO:0000313" key="5">
    <source>
        <dbReference type="Proteomes" id="UP001204798"/>
    </source>
</evidence>
<reference evidence="4 5" key="1">
    <citation type="submission" date="2022-08" db="EMBL/GenBank/DDBJ databases">
        <title>Bacterial and archaeal communities from various locations to study Microbial Dark Matter (Phase II).</title>
        <authorList>
            <person name="Stepanauskas R."/>
        </authorList>
    </citation>
    <scope>NUCLEOTIDE SEQUENCE [LARGE SCALE GENOMIC DNA]</scope>
    <source>
        <strain evidence="4 5">PD1</strain>
    </source>
</reference>
<keyword evidence="2 4" id="KW-0560">Oxidoreductase</keyword>
<comment type="similarity">
    <text evidence="1 2">Belongs to the dTDP-4-dehydrorhamnose reductase family.</text>
</comment>
<dbReference type="RefSeq" id="WP_259094359.1">
    <property type="nucleotide sequence ID" value="NZ_CP130454.1"/>
</dbReference>
<comment type="caution">
    <text evidence="4">The sequence shown here is derived from an EMBL/GenBank/DDBJ whole genome shotgun (WGS) entry which is preliminary data.</text>
</comment>
<dbReference type="PANTHER" id="PTHR10491">
    <property type="entry name" value="DTDP-4-DEHYDRORHAMNOSE REDUCTASE"/>
    <property type="match status" value="1"/>
</dbReference>
<name>A0ABT2ELZ3_9BACT</name>
<protein>
    <recommendedName>
        <fullName evidence="2">dTDP-4-dehydrorhamnose reductase</fullName>
        <ecNumber evidence="2">1.1.1.133</ecNumber>
    </recommendedName>
</protein>
<proteinExistence type="inferred from homology"/>
<dbReference type="EMBL" id="JANUCP010000002">
    <property type="protein sequence ID" value="MCS3918476.1"/>
    <property type="molecule type" value="Genomic_DNA"/>
</dbReference>
<accession>A0ABT2ELZ3</accession>